<feature type="compositionally biased region" description="Low complexity" evidence="1">
    <location>
        <begin position="43"/>
        <end position="54"/>
    </location>
</feature>
<dbReference type="EMBL" id="JAZHBO010000001">
    <property type="protein sequence ID" value="MEF2154652.1"/>
    <property type="molecule type" value="Genomic_DNA"/>
</dbReference>
<keyword evidence="3" id="KW-1185">Reference proteome</keyword>
<evidence type="ECO:0000313" key="3">
    <source>
        <dbReference type="Proteomes" id="UP001356170"/>
    </source>
</evidence>
<gene>
    <name evidence="2" type="ORF">V3390_00120</name>
</gene>
<feature type="region of interest" description="Disordered" evidence="1">
    <location>
        <begin position="25"/>
        <end position="54"/>
    </location>
</feature>
<name>A0ABU7UW15_9GAMM</name>
<reference evidence="2 3" key="1">
    <citation type="submission" date="2024-01" db="EMBL/GenBank/DDBJ databases">
        <title>Novel species of the genus Luteimonas isolated from rivers.</title>
        <authorList>
            <person name="Lu H."/>
        </authorList>
    </citation>
    <scope>NUCLEOTIDE SEQUENCE [LARGE SCALE GENOMIC DNA]</scope>
    <source>
        <strain evidence="2 3">FXH3W</strain>
    </source>
</reference>
<comment type="caution">
    <text evidence="2">The sequence shown here is derived from an EMBL/GenBank/DDBJ whole genome shotgun (WGS) entry which is preliminary data.</text>
</comment>
<dbReference type="RefSeq" id="WP_331702830.1">
    <property type="nucleotide sequence ID" value="NZ_JAZHBO010000001.1"/>
</dbReference>
<proteinExistence type="predicted"/>
<protein>
    <submittedName>
        <fullName evidence="2">Uncharacterized protein</fullName>
    </submittedName>
</protein>
<sequence length="54" mass="5960">MNETPFPTPTTHGDWHIIDGELVDLSQTKPEPKASRNRKADATDAAANDTLKEQ</sequence>
<accession>A0ABU7UW15</accession>
<evidence type="ECO:0000256" key="1">
    <source>
        <dbReference type="SAM" id="MobiDB-lite"/>
    </source>
</evidence>
<organism evidence="2 3">
    <name type="scientific">Aquilutibacter rugosus</name>
    <dbReference type="NCBI Taxonomy" id="3115820"/>
    <lineage>
        <taxon>Bacteria</taxon>
        <taxon>Pseudomonadati</taxon>
        <taxon>Pseudomonadota</taxon>
        <taxon>Gammaproteobacteria</taxon>
        <taxon>Lysobacterales</taxon>
        <taxon>Lysobacteraceae</taxon>
        <taxon>Aquilutibacter</taxon>
    </lineage>
</organism>
<feature type="compositionally biased region" description="Basic and acidic residues" evidence="1">
    <location>
        <begin position="30"/>
        <end position="42"/>
    </location>
</feature>
<evidence type="ECO:0000313" key="2">
    <source>
        <dbReference type="EMBL" id="MEF2154652.1"/>
    </source>
</evidence>
<dbReference type="Proteomes" id="UP001356170">
    <property type="component" value="Unassembled WGS sequence"/>
</dbReference>